<accession>A0A9Q9ENZ8</accession>
<dbReference type="AlphaFoldDB" id="A0A9Q9ENZ8"/>
<keyword evidence="1" id="KW-0378">Hydrolase</keyword>
<sequence length="53" mass="5900">MSPTVNSLMLQWNIPNAQLHLYPDSGHGHLFQQPELYAPHLETFLGGPSTVTL</sequence>
<name>A0A9Q9ENZ8_9PEZI</name>
<dbReference type="SUPFAM" id="SSF53474">
    <property type="entry name" value="alpha/beta-Hydrolases"/>
    <property type="match status" value="1"/>
</dbReference>
<reference evidence="1" key="1">
    <citation type="submission" date="2022-06" db="EMBL/GenBank/DDBJ databases">
        <title>Complete genome sequences of two strains of the flax pathogen Septoria linicola.</title>
        <authorList>
            <person name="Lapalu N."/>
            <person name="Simon A."/>
            <person name="Demenou B."/>
            <person name="Paumier D."/>
            <person name="Guillot M.-P."/>
            <person name="Gout L."/>
            <person name="Valade R."/>
        </authorList>
    </citation>
    <scope>NUCLEOTIDE SEQUENCE</scope>
    <source>
        <strain evidence="1">SE15195</strain>
    </source>
</reference>
<protein>
    <submittedName>
        <fullName evidence="1">Alpha/Beta hydrolase</fullName>
    </submittedName>
</protein>
<proteinExistence type="predicted"/>
<dbReference type="Proteomes" id="UP001056384">
    <property type="component" value="Chromosome 10"/>
</dbReference>
<organism evidence="1 2">
    <name type="scientific">Septoria linicola</name>
    <dbReference type="NCBI Taxonomy" id="215465"/>
    <lineage>
        <taxon>Eukaryota</taxon>
        <taxon>Fungi</taxon>
        <taxon>Dikarya</taxon>
        <taxon>Ascomycota</taxon>
        <taxon>Pezizomycotina</taxon>
        <taxon>Dothideomycetes</taxon>
        <taxon>Dothideomycetidae</taxon>
        <taxon>Mycosphaerellales</taxon>
        <taxon>Mycosphaerellaceae</taxon>
        <taxon>Septoria</taxon>
    </lineage>
</organism>
<dbReference type="GO" id="GO:0016787">
    <property type="term" value="F:hydrolase activity"/>
    <property type="evidence" value="ECO:0007669"/>
    <property type="project" value="UniProtKB-KW"/>
</dbReference>
<gene>
    <name evidence="1" type="ORF">Slin15195_G109040</name>
</gene>
<evidence type="ECO:0000313" key="2">
    <source>
        <dbReference type="Proteomes" id="UP001056384"/>
    </source>
</evidence>
<dbReference type="InterPro" id="IPR029058">
    <property type="entry name" value="AB_hydrolase_fold"/>
</dbReference>
<keyword evidence="2" id="KW-1185">Reference proteome</keyword>
<dbReference type="Gene3D" id="3.40.50.1820">
    <property type="entry name" value="alpha/beta hydrolase"/>
    <property type="match status" value="1"/>
</dbReference>
<dbReference type="EMBL" id="CP099427">
    <property type="protein sequence ID" value="USW57585.1"/>
    <property type="molecule type" value="Genomic_DNA"/>
</dbReference>
<evidence type="ECO:0000313" key="1">
    <source>
        <dbReference type="EMBL" id="USW57585.1"/>
    </source>
</evidence>